<reference evidence="2" key="1">
    <citation type="journal article" date="2023" name="Nat. Plants">
        <title>Single-cell RNA sequencing provides a high-resolution roadmap for understanding the multicellular compartmentation of specialized metabolism.</title>
        <authorList>
            <person name="Sun S."/>
            <person name="Shen X."/>
            <person name="Li Y."/>
            <person name="Li Y."/>
            <person name="Wang S."/>
            <person name="Li R."/>
            <person name="Zhang H."/>
            <person name="Shen G."/>
            <person name="Guo B."/>
            <person name="Wei J."/>
            <person name="Xu J."/>
            <person name="St-Pierre B."/>
            <person name="Chen S."/>
            <person name="Sun C."/>
        </authorList>
    </citation>
    <scope>NUCLEOTIDE SEQUENCE [LARGE SCALE GENOMIC DNA]</scope>
</reference>
<gene>
    <name evidence="1" type="ORF">M9H77_16224</name>
</gene>
<name>A0ACC0AZZ8_CATRO</name>
<comment type="caution">
    <text evidence="1">The sequence shown here is derived from an EMBL/GenBank/DDBJ whole genome shotgun (WGS) entry which is preliminary data.</text>
</comment>
<dbReference type="Proteomes" id="UP001060085">
    <property type="component" value="Linkage Group LG04"/>
</dbReference>
<accession>A0ACC0AZZ8</accession>
<evidence type="ECO:0000313" key="2">
    <source>
        <dbReference type="Proteomes" id="UP001060085"/>
    </source>
</evidence>
<organism evidence="1 2">
    <name type="scientific">Catharanthus roseus</name>
    <name type="common">Madagascar periwinkle</name>
    <name type="synonym">Vinca rosea</name>
    <dbReference type="NCBI Taxonomy" id="4058"/>
    <lineage>
        <taxon>Eukaryota</taxon>
        <taxon>Viridiplantae</taxon>
        <taxon>Streptophyta</taxon>
        <taxon>Embryophyta</taxon>
        <taxon>Tracheophyta</taxon>
        <taxon>Spermatophyta</taxon>
        <taxon>Magnoliopsida</taxon>
        <taxon>eudicotyledons</taxon>
        <taxon>Gunneridae</taxon>
        <taxon>Pentapetalae</taxon>
        <taxon>asterids</taxon>
        <taxon>lamiids</taxon>
        <taxon>Gentianales</taxon>
        <taxon>Apocynaceae</taxon>
        <taxon>Rauvolfioideae</taxon>
        <taxon>Vinceae</taxon>
        <taxon>Catharanthinae</taxon>
        <taxon>Catharanthus</taxon>
    </lineage>
</organism>
<evidence type="ECO:0000313" key="1">
    <source>
        <dbReference type="EMBL" id="KAI5666371.1"/>
    </source>
</evidence>
<keyword evidence="2" id="KW-1185">Reference proteome</keyword>
<dbReference type="EMBL" id="CM044704">
    <property type="protein sequence ID" value="KAI5666371.1"/>
    <property type="molecule type" value="Genomic_DNA"/>
</dbReference>
<sequence>MNSSTQFSSKNSSKDRHRKVNGRDRRIRISVDSAQRIFDLNKKLGHRTGGSTVEWIVMLAQPSIESLLVGNPSSGVTSPYSSSRNVPFVPFDEAALPVPNPNISLKESSLISVNLRTSEPETPLEMLADEIAKYYF</sequence>
<proteinExistence type="predicted"/>
<protein>
    <submittedName>
        <fullName evidence="1">Uncharacterized protein</fullName>
    </submittedName>
</protein>